<feature type="domain" description="Alpha-N-acetylglucosaminidase tim-barrel" evidence="2">
    <location>
        <begin position="65"/>
        <end position="400"/>
    </location>
</feature>
<organism evidence="4 5">
    <name type="scientific">Ranatra chinensis</name>
    <dbReference type="NCBI Taxonomy" id="642074"/>
    <lineage>
        <taxon>Eukaryota</taxon>
        <taxon>Metazoa</taxon>
        <taxon>Ecdysozoa</taxon>
        <taxon>Arthropoda</taxon>
        <taxon>Hexapoda</taxon>
        <taxon>Insecta</taxon>
        <taxon>Pterygota</taxon>
        <taxon>Neoptera</taxon>
        <taxon>Paraneoptera</taxon>
        <taxon>Hemiptera</taxon>
        <taxon>Heteroptera</taxon>
        <taxon>Panheteroptera</taxon>
        <taxon>Nepomorpha</taxon>
        <taxon>Nepidae</taxon>
        <taxon>Ranatrinae</taxon>
        <taxon>Ranatra</taxon>
    </lineage>
</organism>
<dbReference type="Pfam" id="PF05089">
    <property type="entry name" value="NAGLU"/>
    <property type="match status" value="1"/>
</dbReference>
<dbReference type="EMBL" id="JBFDAA010000007">
    <property type="protein sequence ID" value="KAL1130693.1"/>
    <property type="molecule type" value="Genomic_DNA"/>
</dbReference>
<dbReference type="GO" id="GO:0016787">
    <property type="term" value="F:hydrolase activity"/>
    <property type="evidence" value="ECO:0007669"/>
    <property type="project" value="UniProtKB-KW"/>
</dbReference>
<feature type="non-terminal residue" evidence="4">
    <location>
        <position position="1"/>
    </location>
</feature>
<evidence type="ECO:0008006" key="6">
    <source>
        <dbReference type="Google" id="ProtNLM"/>
    </source>
</evidence>
<keyword evidence="1" id="KW-0378">Hydrolase</keyword>
<evidence type="ECO:0000313" key="5">
    <source>
        <dbReference type="Proteomes" id="UP001558652"/>
    </source>
</evidence>
<dbReference type="Proteomes" id="UP001558652">
    <property type="component" value="Unassembled WGS sequence"/>
</dbReference>
<dbReference type="InterPro" id="IPR024240">
    <property type="entry name" value="NAGLU_N"/>
</dbReference>
<dbReference type="InterPro" id="IPR007781">
    <property type="entry name" value="NAGLU"/>
</dbReference>
<protein>
    <recommendedName>
        <fullName evidence="6">Alpha-N-acetylglucosaminidase</fullName>
    </recommendedName>
</protein>
<sequence length="451" mass="52195">EQISKKKEDTIVFVKGSSAVAAAWGIHHYLRHFCNCHLSWEYNRIQLPLSLPEANVNITANDRLRYYQNVCTYGYSFVWWDWSTYWEPHLDWMALNGLNLALAPIGQEMAWKAVYLQLGLTQQEISEYFTGPAFLPWNRMGNLRGWSGPLTDSWHNNQYSLQKKILKRMVELGIMPIFPAFSGIVPRSFKRIFPDANLTKMSNWNNFEDSYCCPYYLSPVDPLFGKIGSMFLREYRLIYGGGENQMYSCDPFNEMTPPNGTNLKAAGNSIFSAMTSVDKGAIWVLQGWMFQSGKYYWTKTRSKEFLTSVPLGRILVLDLQSEKTPQYDRLDNYFGQPYIWCMLHNFGGTLGLHGSASKINTAVYMARKATNSTMIGVGLTPEGINQNYVIYELMLENSWKKEPSNLTEWYKNGWFPYNLLPLFFHVQMGMFNIALYVTKVLDIKYKTDNLR</sequence>
<dbReference type="Pfam" id="PF12971">
    <property type="entry name" value="NAGLU_N"/>
    <property type="match status" value="1"/>
</dbReference>
<feature type="domain" description="Alpha-N-acetylglucosaminidase N-terminal" evidence="3">
    <location>
        <begin position="3"/>
        <end position="52"/>
    </location>
</feature>
<accession>A0ABD0YZN9</accession>
<evidence type="ECO:0000259" key="3">
    <source>
        <dbReference type="Pfam" id="PF12971"/>
    </source>
</evidence>
<dbReference type="PANTHER" id="PTHR12872">
    <property type="entry name" value="ALPHA-N-ACETYLGLUCOSAMINIDASE"/>
    <property type="match status" value="1"/>
</dbReference>
<reference evidence="4 5" key="1">
    <citation type="submission" date="2024-07" db="EMBL/GenBank/DDBJ databases">
        <title>Chromosome-level genome assembly of the water stick insect Ranatra chinensis (Heteroptera: Nepidae).</title>
        <authorList>
            <person name="Liu X."/>
        </authorList>
    </citation>
    <scope>NUCLEOTIDE SEQUENCE [LARGE SCALE GENOMIC DNA]</scope>
    <source>
        <strain evidence="4">Cailab_2021Rc</strain>
        <tissue evidence="4">Muscle</tissue>
    </source>
</reference>
<gene>
    <name evidence="4" type="ORF">AAG570_011934</name>
</gene>
<comment type="caution">
    <text evidence="4">The sequence shown here is derived from an EMBL/GenBank/DDBJ whole genome shotgun (WGS) entry which is preliminary data.</text>
</comment>
<proteinExistence type="predicted"/>
<evidence type="ECO:0000313" key="4">
    <source>
        <dbReference type="EMBL" id="KAL1130693.1"/>
    </source>
</evidence>
<dbReference type="AlphaFoldDB" id="A0ABD0YZN9"/>
<keyword evidence="5" id="KW-1185">Reference proteome</keyword>
<evidence type="ECO:0000259" key="2">
    <source>
        <dbReference type="Pfam" id="PF05089"/>
    </source>
</evidence>
<dbReference type="Gene3D" id="3.30.379.10">
    <property type="entry name" value="Chitobiase/beta-hexosaminidase domain 2-like"/>
    <property type="match status" value="1"/>
</dbReference>
<dbReference type="Gene3D" id="3.20.20.80">
    <property type="entry name" value="Glycosidases"/>
    <property type="match status" value="1"/>
</dbReference>
<dbReference type="InterPro" id="IPR029018">
    <property type="entry name" value="Hex-like_dom2"/>
</dbReference>
<dbReference type="InterPro" id="IPR024733">
    <property type="entry name" value="NAGLU_tim-barrel"/>
</dbReference>
<evidence type="ECO:0000256" key="1">
    <source>
        <dbReference type="ARBA" id="ARBA00022801"/>
    </source>
</evidence>
<name>A0ABD0YZN9_9HEMI</name>
<dbReference type="PANTHER" id="PTHR12872:SF1">
    <property type="entry name" value="ALPHA-N-ACETYLGLUCOSAMINIDASE"/>
    <property type="match status" value="1"/>
</dbReference>